<dbReference type="InterPro" id="IPR036291">
    <property type="entry name" value="NAD(P)-bd_dom_sf"/>
</dbReference>
<dbReference type="SUPFAM" id="SSF51735">
    <property type="entry name" value="NAD(P)-binding Rossmann-fold domains"/>
    <property type="match status" value="1"/>
</dbReference>
<keyword evidence="8 12" id="KW-0560">Oxidoreductase</keyword>
<dbReference type="GO" id="GO:0006098">
    <property type="term" value="P:pentose-phosphate shunt"/>
    <property type="evidence" value="ECO:0007669"/>
    <property type="project" value="UniProtKB-UniPathway"/>
</dbReference>
<sequence length="479" mass="50701">MATSPFDIGVVGLGVMGANLGLNLASHGARVAGYDPDPRKAEGFTQRAASELGQPGLAIGSADLETFSRSLGTPRIVLMLVPAGVVDSALDQLEKHLRAGDIIIDGGNSHYPDTERRLRRLSDQGLHFIGMGVSGGESGARHGPSMMPGGEAAAWNHIRPLLEPAAAVASDGAPCVAWMGSGGAGHFVKMVHNGIEYALMQLIAEIYDLLHRGGGLDNAHLHHLFASWREGPLSSYLIEITADILIQPDDNGAGPLLDRIRDKAGQKGTGRWTSEAAFDLGVPTPVIDAAVSARGLSGYYEERQLASRLLPGPLSTSPDTLQARVAGALEAAITLSYAQGMHLIAAANTAYGYDTPLATVARIWRGGCIIRAGLLEHFAETYKHGAHMTNPIFSPAIAQRLGGLESDLRAVVAQGAQGGIPLPAFSAALAYYDSWRSARLPANLIQAQRDYFGAHTYERLDRSGSFHTSWGIQDTSPDK</sequence>
<accession>A0A1D8INC3</accession>
<keyword evidence="9 15" id="KW-0311">Gluconate utilization</keyword>
<dbReference type="NCBIfam" id="TIGR00873">
    <property type="entry name" value="gnd"/>
    <property type="match status" value="1"/>
</dbReference>
<dbReference type="InterPro" id="IPR006113">
    <property type="entry name" value="6PGDH_Gnd/GntZ"/>
</dbReference>
<dbReference type="FunFam" id="1.10.1040.10:FF:000032">
    <property type="entry name" value="6-phosphogluconate dehydrogenase, decarboxylating"/>
    <property type="match status" value="1"/>
</dbReference>
<evidence type="ECO:0000256" key="8">
    <source>
        <dbReference type="ARBA" id="ARBA00023002"/>
    </source>
</evidence>
<dbReference type="SMART" id="SM01350">
    <property type="entry name" value="6PGD"/>
    <property type="match status" value="1"/>
</dbReference>
<keyword evidence="7 12" id="KW-0521">NADP</keyword>
<comment type="pathway">
    <text evidence="2 12 15">Carbohydrate degradation; pentose phosphate pathway; D-ribulose 5-phosphate from D-glucose 6-phosphate (oxidative stage): step 3/3.</text>
</comment>
<keyword evidence="18" id="KW-1185">Reference proteome</keyword>
<dbReference type="GO" id="GO:0019521">
    <property type="term" value="P:D-gluconate metabolic process"/>
    <property type="evidence" value="ECO:0007669"/>
    <property type="project" value="UniProtKB-KW"/>
</dbReference>
<dbReference type="PANTHER" id="PTHR11811">
    <property type="entry name" value="6-PHOSPHOGLUCONATE DEHYDROGENASE"/>
    <property type="match status" value="1"/>
</dbReference>
<proteinExistence type="inferred from homology"/>
<comment type="catalytic activity">
    <reaction evidence="11 12 15">
        <text>6-phospho-D-gluconate + NADP(+) = D-ribulose 5-phosphate + CO2 + NADPH</text>
        <dbReference type="Rhea" id="RHEA:10116"/>
        <dbReference type="ChEBI" id="CHEBI:16526"/>
        <dbReference type="ChEBI" id="CHEBI:57783"/>
        <dbReference type="ChEBI" id="CHEBI:58121"/>
        <dbReference type="ChEBI" id="CHEBI:58349"/>
        <dbReference type="ChEBI" id="CHEBI:58759"/>
        <dbReference type="EC" id="1.1.1.44"/>
    </reaction>
</comment>
<evidence type="ECO:0000256" key="10">
    <source>
        <dbReference type="ARBA" id="ARBA00023126"/>
    </source>
</evidence>
<reference evidence="18" key="1">
    <citation type="submission" date="2016-09" db="EMBL/GenBank/DDBJ databases">
        <title>Acidihalobacter prosperus F5.</title>
        <authorList>
            <person name="Khaleque H.N."/>
            <person name="Ramsay J.P."/>
            <person name="Kaksonen A.H."/>
            <person name="Boxall N.J."/>
            <person name="Watkin E.L.J."/>
        </authorList>
    </citation>
    <scope>NUCLEOTIDE SEQUENCE [LARGE SCALE GENOMIC DNA]</scope>
    <source>
        <strain evidence="18">F5</strain>
    </source>
</reference>
<dbReference type="InterPro" id="IPR008927">
    <property type="entry name" value="6-PGluconate_DH-like_C_sf"/>
</dbReference>
<dbReference type="Gene3D" id="1.10.1040.10">
    <property type="entry name" value="N-(1-d-carboxylethyl)-l-norvaline Dehydrogenase, domain 2"/>
    <property type="match status" value="1"/>
</dbReference>
<feature type="active site" description="Proton acceptor" evidence="13">
    <location>
        <position position="189"/>
    </location>
</feature>
<dbReference type="InterPro" id="IPR006115">
    <property type="entry name" value="6PGDH_NADP-bd"/>
</dbReference>
<feature type="active site" description="Proton donor" evidence="13">
    <location>
        <position position="196"/>
    </location>
</feature>
<evidence type="ECO:0000313" key="18">
    <source>
        <dbReference type="Proteomes" id="UP000095401"/>
    </source>
</evidence>
<evidence type="ECO:0000256" key="15">
    <source>
        <dbReference type="RuleBase" id="RU000485"/>
    </source>
</evidence>
<dbReference type="AlphaFoldDB" id="A0A1D8INC3"/>
<evidence type="ECO:0000256" key="4">
    <source>
        <dbReference type="ARBA" id="ARBA00011738"/>
    </source>
</evidence>
<feature type="binding site" description="in other chain" evidence="14">
    <location>
        <begin position="134"/>
        <end position="136"/>
    </location>
    <ligand>
        <name>substrate</name>
        <note>ligand shared between dimeric partners</note>
    </ligand>
</feature>
<keyword evidence="10 12" id="KW-0570">Pentose shunt</keyword>
<dbReference type="SUPFAM" id="SSF48179">
    <property type="entry name" value="6-phosphogluconate dehydrogenase C-terminal domain-like"/>
    <property type="match status" value="1"/>
</dbReference>
<feature type="binding site" description="in other chain" evidence="14">
    <location>
        <position position="197"/>
    </location>
    <ligand>
        <name>substrate</name>
        <note>ligand shared between dimeric partners</note>
    </ligand>
</feature>
<dbReference type="Proteomes" id="UP000095401">
    <property type="component" value="Chromosome"/>
</dbReference>
<dbReference type="RefSeq" id="WP_070078290.1">
    <property type="nucleotide sequence ID" value="NZ_CP017415.1"/>
</dbReference>
<evidence type="ECO:0000256" key="9">
    <source>
        <dbReference type="ARBA" id="ARBA00023064"/>
    </source>
</evidence>
<evidence type="ECO:0000259" key="16">
    <source>
        <dbReference type="SMART" id="SM01350"/>
    </source>
</evidence>
<dbReference type="PRINTS" id="PR00076">
    <property type="entry name" value="6PGDHDRGNASE"/>
</dbReference>
<evidence type="ECO:0000256" key="3">
    <source>
        <dbReference type="ARBA" id="ARBA00008419"/>
    </source>
</evidence>
<dbReference type="Gene3D" id="1.20.5.320">
    <property type="entry name" value="6-Phosphogluconate Dehydrogenase, domain 3"/>
    <property type="match status" value="1"/>
</dbReference>
<dbReference type="PROSITE" id="PS00461">
    <property type="entry name" value="6PGD"/>
    <property type="match status" value="1"/>
</dbReference>
<evidence type="ECO:0000256" key="11">
    <source>
        <dbReference type="ARBA" id="ARBA00048640"/>
    </source>
</evidence>
<evidence type="ECO:0000256" key="13">
    <source>
        <dbReference type="PIRSR" id="PIRSR000109-1"/>
    </source>
</evidence>
<evidence type="ECO:0000256" key="6">
    <source>
        <dbReference type="ARBA" id="ARBA00018193"/>
    </source>
</evidence>
<dbReference type="EMBL" id="CP017415">
    <property type="protein sequence ID" value="AOU97914.1"/>
    <property type="molecule type" value="Genomic_DNA"/>
</dbReference>
<feature type="domain" description="6-phosphogluconate dehydrogenase C-terminal" evidence="16">
    <location>
        <begin position="185"/>
        <end position="471"/>
    </location>
</feature>
<gene>
    <name evidence="17" type="ORF">BI364_08000</name>
</gene>
<dbReference type="UniPathway" id="UPA00115">
    <property type="reaction ID" value="UER00410"/>
</dbReference>
<protein>
    <recommendedName>
        <fullName evidence="6 12">6-phosphogluconate dehydrogenase, decarboxylating</fullName>
        <ecNumber evidence="5 12">1.1.1.44</ecNumber>
    </recommendedName>
</protein>
<evidence type="ECO:0000256" key="14">
    <source>
        <dbReference type="PIRSR" id="PIRSR000109-2"/>
    </source>
</evidence>
<dbReference type="Gene3D" id="3.40.50.720">
    <property type="entry name" value="NAD(P)-binding Rossmann-like Domain"/>
    <property type="match status" value="1"/>
</dbReference>
<comment type="function">
    <text evidence="1 12">Catalyzes the oxidative decarboxylation of 6-phosphogluconate to ribulose 5-phosphate and CO(2), with concomitant reduction of NADP to NADPH.</text>
</comment>
<organism evidence="17 18">
    <name type="scientific">Acidihalobacter yilgarnensis</name>
    <dbReference type="NCBI Taxonomy" id="2819280"/>
    <lineage>
        <taxon>Bacteria</taxon>
        <taxon>Pseudomonadati</taxon>
        <taxon>Pseudomonadota</taxon>
        <taxon>Gammaproteobacteria</taxon>
        <taxon>Chromatiales</taxon>
        <taxon>Ectothiorhodospiraceae</taxon>
        <taxon>Acidihalobacter</taxon>
    </lineage>
</organism>
<evidence type="ECO:0000256" key="5">
    <source>
        <dbReference type="ARBA" id="ARBA00013011"/>
    </source>
</evidence>
<name>A0A1D8INC3_9GAMM</name>
<feature type="binding site" description="in other chain" evidence="14">
    <location>
        <position position="108"/>
    </location>
    <ligand>
        <name>substrate</name>
        <note>ligand shared between dimeric partners</note>
    </ligand>
</feature>
<dbReference type="KEGG" id="aprs:BI364_08000"/>
<evidence type="ECO:0000256" key="1">
    <source>
        <dbReference type="ARBA" id="ARBA00002526"/>
    </source>
</evidence>
<evidence type="ECO:0000313" key="17">
    <source>
        <dbReference type="EMBL" id="AOU97914.1"/>
    </source>
</evidence>
<comment type="subunit">
    <text evidence="4 12">Homodimer.</text>
</comment>
<feature type="binding site" description="in other chain" evidence="14">
    <location>
        <begin position="192"/>
        <end position="193"/>
    </location>
    <ligand>
        <name>substrate</name>
        <note>ligand shared between dimeric partners</note>
    </ligand>
</feature>
<feature type="binding site" description="in other chain" evidence="14">
    <location>
        <position position="294"/>
    </location>
    <ligand>
        <name>substrate</name>
        <note>ligand shared between dimeric partners</note>
    </ligand>
</feature>
<dbReference type="Pfam" id="PF00393">
    <property type="entry name" value="6PGD"/>
    <property type="match status" value="1"/>
</dbReference>
<dbReference type="FunFam" id="1.20.5.320:FF:000001">
    <property type="entry name" value="6-phosphogluconate dehydrogenase, decarboxylating"/>
    <property type="match status" value="1"/>
</dbReference>
<dbReference type="InterPro" id="IPR013328">
    <property type="entry name" value="6PGD_dom2"/>
</dbReference>
<comment type="similarity">
    <text evidence="3 12 15">Belongs to the 6-phosphogluconate dehydrogenase family.</text>
</comment>
<feature type="binding site" description="in other chain" evidence="14">
    <location>
        <position position="267"/>
    </location>
    <ligand>
        <name>substrate</name>
        <note>ligand shared between dimeric partners</note>
    </ligand>
</feature>
<dbReference type="InterPro" id="IPR006183">
    <property type="entry name" value="Pgluconate_DH"/>
</dbReference>
<evidence type="ECO:0000256" key="2">
    <source>
        <dbReference type="ARBA" id="ARBA00004874"/>
    </source>
</evidence>
<dbReference type="GO" id="GO:0004616">
    <property type="term" value="F:phosphogluconate dehydrogenase (decarboxylating) activity"/>
    <property type="evidence" value="ECO:0007669"/>
    <property type="project" value="UniProtKB-EC"/>
</dbReference>
<evidence type="ECO:0000256" key="7">
    <source>
        <dbReference type="ARBA" id="ARBA00022857"/>
    </source>
</evidence>
<dbReference type="PIRSF" id="PIRSF000109">
    <property type="entry name" value="6PGD"/>
    <property type="match status" value="1"/>
</dbReference>
<feature type="binding site" evidence="14">
    <location>
        <position position="455"/>
    </location>
    <ligand>
        <name>substrate</name>
        <note>ligand shared between dimeric partners</note>
    </ligand>
</feature>
<dbReference type="InterPro" id="IPR006184">
    <property type="entry name" value="6PGdom_BS"/>
</dbReference>
<dbReference type="EC" id="1.1.1.44" evidence="5 12"/>
<evidence type="ECO:0000256" key="12">
    <source>
        <dbReference type="PIRNR" id="PIRNR000109"/>
    </source>
</evidence>
<dbReference type="NCBIfam" id="NF006765">
    <property type="entry name" value="PRK09287.1"/>
    <property type="match status" value="1"/>
</dbReference>
<feature type="binding site" evidence="14">
    <location>
        <position position="449"/>
    </location>
    <ligand>
        <name>substrate</name>
        <note>ligand shared between dimeric partners</note>
    </ligand>
</feature>
<dbReference type="InterPro" id="IPR006114">
    <property type="entry name" value="6PGDH_C"/>
</dbReference>
<dbReference type="GO" id="GO:0050661">
    <property type="term" value="F:NADP binding"/>
    <property type="evidence" value="ECO:0007669"/>
    <property type="project" value="InterPro"/>
</dbReference>
<dbReference type="Pfam" id="PF03446">
    <property type="entry name" value="NAD_binding_2"/>
    <property type="match status" value="1"/>
</dbReference>